<sequence length="532" mass="60302">MQISRILQNIPKKIKSKPKKSSWLEEYNLIIGLEIHAQLNASIKLFSTNESIDSRVTNDFSKPNTSVSSFDASIPGTLPILNKEPYWKAIKASLALDCAVSPTSSFDRKHYSYYDLPQGYQITQQYNPLAKDGFIQFNANLDDNITRDFKVRLSRIQLEQDTGKAYFHESSKTPLVDLNRCGVALIEIVTKPDMTSPIEAVSFVKKLRSILRSIDVCNGNMEEGNLRADVNVNVQKKDNLALKTPRVEIKNLNSLKSMTAAISGRGLSFNERTDYEYERHARAIQNGRLEDIQQDTLGWNVTDGQTFKMRSKEDAIDYRYMPDPNLRPVSVTEKELDEVRSKIEILPDQIRQRLISQYGLSARDVNVLLTVNEDLSGDESIINYFERLAQVSKHPQLAVNWVIHELLGQLSQRHKSFKEDIITVERLNELISLIEANQVTSTAAKKVFSEMFDDTESSASNILDRLDLRVLDGDKLEKVVNQAIEELPDESNKARQGNEKVLRRIIGQVMKLAGGKADGSEVERALRQKLSL</sequence>
<comment type="similarity">
    <text evidence="1 7">Belongs to the GatB/GatE family. GatB subfamily.</text>
</comment>
<evidence type="ECO:0000256" key="5">
    <source>
        <dbReference type="ARBA" id="ARBA00022917"/>
    </source>
</evidence>
<evidence type="ECO:0000259" key="8">
    <source>
        <dbReference type="SMART" id="SM00845"/>
    </source>
</evidence>
<dbReference type="EMBL" id="SPRV01000034">
    <property type="protein sequence ID" value="TIC60937.1"/>
    <property type="molecule type" value="Genomic_DNA"/>
</dbReference>
<evidence type="ECO:0000256" key="6">
    <source>
        <dbReference type="ARBA" id="ARBA00047913"/>
    </source>
</evidence>
<keyword evidence="5 7" id="KW-0648">Protein biosynthesis</keyword>
<evidence type="ECO:0000256" key="2">
    <source>
        <dbReference type="ARBA" id="ARBA00022598"/>
    </source>
</evidence>
<dbReference type="HAMAP" id="MF_00121">
    <property type="entry name" value="GatB"/>
    <property type="match status" value="1"/>
</dbReference>
<evidence type="ECO:0000256" key="7">
    <source>
        <dbReference type="HAMAP-Rule" id="MF_03147"/>
    </source>
</evidence>
<dbReference type="InterPro" id="IPR004413">
    <property type="entry name" value="GatB"/>
</dbReference>
<dbReference type="InterPro" id="IPR018027">
    <property type="entry name" value="Asn/Gln_amidotransferase"/>
</dbReference>
<dbReference type="PANTHER" id="PTHR11659:SF0">
    <property type="entry name" value="GLUTAMYL-TRNA(GLN) AMIDOTRANSFERASE SUBUNIT B, MITOCHONDRIAL"/>
    <property type="match status" value="1"/>
</dbReference>
<dbReference type="InterPro" id="IPR014746">
    <property type="entry name" value="Gln_synth/guanido_kin_cat_dom"/>
</dbReference>
<evidence type="ECO:0000313" key="9">
    <source>
        <dbReference type="EMBL" id="TIC60937.1"/>
    </source>
</evidence>
<dbReference type="InterPro" id="IPR017959">
    <property type="entry name" value="Asn/Gln-tRNA_amidoTrfase_suB/E"/>
</dbReference>
<dbReference type="PANTHER" id="PTHR11659">
    <property type="entry name" value="GLUTAMYL-TRNA GLN AMIDOTRANSFERASE SUBUNIT B MITOCHONDRIAL AND PROKARYOTIC PET112-RELATED"/>
    <property type="match status" value="1"/>
</dbReference>
<accession>A0AB74KC09</accession>
<name>A0AB74KC09_9BASI</name>
<dbReference type="Pfam" id="PF02637">
    <property type="entry name" value="GatB_Yqey"/>
    <property type="match status" value="1"/>
</dbReference>
<dbReference type="GO" id="GO:0050567">
    <property type="term" value="F:glutaminyl-tRNA synthase (glutamine-hydrolyzing) activity"/>
    <property type="evidence" value="ECO:0007669"/>
    <property type="project" value="UniProtKB-UniRule"/>
</dbReference>
<dbReference type="NCBIfam" id="NF004014">
    <property type="entry name" value="PRK05477.1-4"/>
    <property type="match status" value="1"/>
</dbReference>
<dbReference type="GO" id="GO:0070681">
    <property type="term" value="P:glutaminyl-tRNAGln biosynthesis via transamidation"/>
    <property type="evidence" value="ECO:0007669"/>
    <property type="project" value="UniProtKB-UniRule"/>
</dbReference>
<reference evidence="9 10" key="1">
    <citation type="submission" date="2019-03" db="EMBL/GenBank/DDBJ databases">
        <title>Sequencing 25 genomes of Wallemia mellicola.</title>
        <authorList>
            <person name="Gostincar C."/>
        </authorList>
    </citation>
    <scope>NUCLEOTIDE SEQUENCE [LARGE SCALE GENOMIC DNA]</scope>
    <source>
        <strain evidence="9 10">EXF-1277</strain>
    </source>
</reference>
<dbReference type="PROSITE" id="PS01234">
    <property type="entry name" value="GATB"/>
    <property type="match status" value="1"/>
</dbReference>
<comment type="subcellular location">
    <subcellularLocation>
        <location evidence="7">Mitochondrion</location>
    </subcellularLocation>
</comment>
<dbReference type="GO" id="GO:0005524">
    <property type="term" value="F:ATP binding"/>
    <property type="evidence" value="ECO:0007669"/>
    <property type="project" value="UniProtKB-KW"/>
</dbReference>
<dbReference type="SUPFAM" id="SSF55931">
    <property type="entry name" value="Glutamine synthetase/guanido kinase"/>
    <property type="match status" value="1"/>
</dbReference>
<keyword evidence="3 7" id="KW-0547">Nucleotide-binding</keyword>
<dbReference type="Proteomes" id="UP000305362">
    <property type="component" value="Unassembled WGS sequence"/>
</dbReference>
<organism evidence="9 10">
    <name type="scientific">Wallemia mellicola</name>
    <dbReference type="NCBI Taxonomy" id="1708541"/>
    <lineage>
        <taxon>Eukaryota</taxon>
        <taxon>Fungi</taxon>
        <taxon>Dikarya</taxon>
        <taxon>Basidiomycota</taxon>
        <taxon>Wallemiomycotina</taxon>
        <taxon>Wallemiomycetes</taxon>
        <taxon>Wallemiales</taxon>
        <taxon>Wallemiaceae</taxon>
        <taxon>Wallemia</taxon>
    </lineage>
</organism>
<keyword evidence="2 7" id="KW-0436">Ligase</keyword>
<gene>
    <name evidence="9" type="ORF">E3Q03_02956</name>
</gene>
<dbReference type="InterPro" id="IPR017958">
    <property type="entry name" value="Gln-tRNA_amidoTrfase_suB_CS"/>
</dbReference>
<dbReference type="Pfam" id="PF02934">
    <property type="entry name" value="GatB_N"/>
    <property type="match status" value="1"/>
</dbReference>
<evidence type="ECO:0000256" key="4">
    <source>
        <dbReference type="ARBA" id="ARBA00022840"/>
    </source>
</evidence>
<protein>
    <recommendedName>
        <fullName evidence="7">Glutamyl-tRNA(Gln) amidotransferase subunit B, mitochondrial</fullName>
        <shortName evidence="7">Glu-AdT subunit B</shortName>
        <ecNumber evidence="7">6.3.5.-</ecNumber>
    </recommendedName>
</protein>
<dbReference type="SMART" id="SM00845">
    <property type="entry name" value="GatB_Yqey"/>
    <property type="match status" value="1"/>
</dbReference>
<dbReference type="Gene3D" id="1.10.10.410">
    <property type="match status" value="1"/>
</dbReference>
<dbReference type="AlphaFoldDB" id="A0AB74KC09"/>
<evidence type="ECO:0000313" key="10">
    <source>
        <dbReference type="Proteomes" id="UP000305362"/>
    </source>
</evidence>
<comment type="function">
    <text evidence="7">Allows the formation of correctly charged Gln-tRNA(Gln) through the transamidation of misacylated Glu-tRNA(Gln) in the mitochondria. The reaction takes place in the presence of glutamine and ATP through an activated gamma-phospho-Glu-tRNA(Gln).</text>
</comment>
<comment type="catalytic activity">
    <reaction evidence="6 7">
        <text>L-glutamyl-tRNA(Gln) + L-glutamine + ATP + H2O = L-glutaminyl-tRNA(Gln) + L-glutamate + ADP + phosphate + H(+)</text>
        <dbReference type="Rhea" id="RHEA:17521"/>
        <dbReference type="Rhea" id="RHEA-COMP:9681"/>
        <dbReference type="Rhea" id="RHEA-COMP:9684"/>
        <dbReference type="ChEBI" id="CHEBI:15377"/>
        <dbReference type="ChEBI" id="CHEBI:15378"/>
        <dbReference type="ChEBI" id="CHEBI:29985"/>
        <dbReference type="ChEBI" id="CHEBI:30616"/>
        <dbReference type="ChEBI" id="CHEBI:43474"/>
        <dbReference type="ChEBI" id="CHEBI:58359"/>
        <dbReference type="ChEBI" id="CHEBI:78520"/>
        <dbReference type="ChEBI" id="CHEBI:78521"/>
        <dbReference type="ChEBI" id="CHEBI:456216"/>
    </reaction>
</comment>
<keyword evidence="4 7" id="KW-0067">ATP-binding</keyword>
<feature type="domain" description="Asn/Gln amidotransferase" evidence="8">
    <location>
        <begin position="383"/>
        <end position="530"/>
    </location>
</feature>
<proteinExistence type="inferred from homology"/>
<dbReference type="GO" id="GO:0005739">
    <property type="term" value="C:mitochondrion"/>
    <property type="evidence" value="ECO:0007669"/>
    <property type="project" value="UniProtKB-SubCell"/>
</dbReference>
<dbReference type="EC" id="6.3.5.-" evidence="7"/>
<evidence type="ECO:0000256" key="3">
    <source>
        <dbReference type="ARBA" id="ARBA00022741"/>
    </source>
</evidence>
<comment type="subunit">
    <text evidence="7">Subunit of the heterotrimeric GatCAB amidotransferase (AdT) complex, composed of A, B and C subunits.</text>
</comment>
<dbReference type="GO" id="GO:0030956">
    <property type="term" value="C:glutamyl-tRNA(Gln) amidotransferase complex"/>
    <property type="evidence" value="ECO:0007669"/>
    <property type="project" value="UniProtKB-UniRule"/>
</dbReference>
<dbReference type="InterPro" id="IPR023168">
    <property type="entry name" value="GatB_Yqey_C_2"/>
</dbReference>
<dbReference type="InterPro" id="IPR006075">
    <property type="entry name" value="Asn/Gln-tRNA_Trfase_suB/E_cat"/>
</dbReference>
<evidence type="ECO:0000256" key="1">
    <source>
        <dbReference type="ARBA" id="ARBA00005306"/>
    </source>
</evidence>
<dbReference type="InterPro" id="IPR003789">
    <property type="entry name" value="Asn/Gln_tRNA_amidoTrase-B-like"/>
</dbReference>
<dbReference type="NCBIfam" id="TIGR00133">
    <property type="entry name" value="gatB"/>
    <property type="match status" value="1"/>
</dbReference>
<comment type="caution">
    <text evidence="9">The sequence shown here is derived from an EMBL/GenBank/DDBJ whole genome shotgun (WGS) entry which is preliminary data.</text>
</comment>
<dbReference type="GO" id="GO:0032543">
    <property type="term" value="P:mitochondrial translation"/>
    <property type="evidence" value="ECO:0007669"/>
    <property type="project" value="UniProtKB-UniRule"/>
</dbReference>
<dbReference type="NCBIfam" id="NF004012">
    <property type="entry name" value="PRK05477.1-2"/>
    <property type="match status" value="1"/>
</dbReference>
<keyword evidence="7" id="KW-0496">Mitochondrion</keyword>
<dbReference type="SUPFAM" id="SSF89095">
    <property type="entry name" value="GatB/YqeY motif"/>
    <property type="match status" value="1"/>
</dbReference>